<reference evidence="2 3" key="1">
    <citation type="submission" date="2018-07" db="EMBL/GenBank/DDBJ databases">
        <title>Genomic Encyclopedia of Type Strains, Phase III (KMG-III): the genomes of soil and plant-associated and newly described type strains.</title>
        <authorList>
            <person name="Whitman W."/>
        </authorList>
    </citation>
    <scope>NUCLEOTIDE SEQUENCE [LARGE SCALE GENOMIC DNA]</scope>
    <source>
        <strain evidence="2 3">CECT 8236</strain>
    </source>
</reference>
<keyword evidence="3" id="KW-1185">Reference proteome</keyword>
<dbReference type="InterPro" id="IPR000182">
    <property type="entry name" value="GNAT_dom"/>
</dbReference>
<name>A0A3D9I606_9BACL</name>
<gene>
    <name evidence="2" type="ORF">DFP95_11389</name>
</gene>
<organism evidence="2 3">
    <name type="scientific">Cohnella lupini</name>
    <dbReference type="NCBI Taxonomy" id="1294267"/>
    <lineage>
        <taxon>Bacteria</taxon>
        <taxon>Bacillati</taxon>
        <taxon>Bacillota</taxon>
        <taxon>Bacilli</taxon>
        <taxon>Bacillales</taxon>
        <taxon>Paenibacillaceae</taxon>
        <taxon>Cohnella</taxon>
    </lineage>
</organism>
<evidence type="ECO:0000313" key="3">
    <source>
        <dbReference type="Proteomes" id="UP000256869"/>
    </source>
</evidence>
<dbReference type="Gene3D" id="3.40.630.30">
    <property type="match status" value="1"/>
</dbReference>
<proteinExistence type="predicted"/>
<evidence type="ECO:0000313" key="2">
    <source>
        <dbReference type="EMBL" id="RED56616.1"/>
    </source>
</evidence>
<sequence length="261" mass="29801">MTSNMKNLIVENYFRAYERMSMWSGMFSFVQTERIQRCESDISFGLVNSVLTYKRSETKDPIDEIKEIEASYTEKGQKLYWLTYSHEPDEIVEEALLANQFQSIEEMTGFGLSLENWSSELHISGFEVRAVRTEAELETYRKIVLSGFGIPHDSAEIFSKIFVDGPYRDKVSIQHYVAYMEGEPVTTVTTFKEEGVVGIYNVATPEAYRKKGYARTALAHVLRDIQTQGAKQAVIIATPMAKSVYPAVGFQEELKIDIYAK</sequence>
<comment type="caution">
    <text evidence="2">The sequence shown here is derived from an EMBL/GenBank/DDBJ whole genome shotgun (WGS) entry which is preliminary data.</text>
</comment>
<dbReference type="RefSeq" id="WP_115994423.1">
    <property type="nucleotide sequence ID" value="NZ_QRDY01000013.1"/>
</dbReference>
<dbReference type="EMBL" id="QRDY01000013">
    <property type="protein sequence ID" value="RED56616.1"/>
    <property type="molecule type" value="Genomic_DNA"/>
</dbReference>
<dbReference type="OrthoDB" id="119498at2"/>
<dbReference type="GO" id="GO:0016747">
    <property type="term" value="F:acyltransferase activity, transferring groups other than amino-acyl groups"/>
    <property type="evidence" value="ECO:0007669"/>
    <property type="project" value="InterPro"/>
</dbReference>
<feature type="domain" description="N-acetyltransferase" evidence="1">
    <location>
        <begin position="126"/>
        <end position="261"/>
    </location>
</feature>
<dbReference type="PROSITE" id="PS51186">
    <property type="entry name" value="GNAT"/>
    <property type="match status" value="1"/>
</dbReference>
<evidence type="ECO:0000259" key="1">
    <source>
        <dbReference type="PROSITE" id="PS51186"/>
    </source>
</evidence>
<protein>
    <submittedName>
        <fullName evidence="2">Acetyltransferase (GNAT) family protein</fullName>
    </submittedName>
</protein>
<keyword evidence="2" id="KW-0808">Transferase</keyword>
<dbReference type="AlphaFoldDB" id="A0A3D9I606"/>
<dbReference type="Proteomes" id="UP000256869">
    <property type="component" value="Unassembled WGS sequence"/>
</dbReference>
<dbReference type="CDD" id="cd04301">
    <property type="entry name" value="NAT_SF"/>
    <property type="match status" value="1"/>
</dbReference>
<dbReference type="SUPFAM" id="SSF55729">
    <property type="entry name" value="Acyl-CoA N-acyltransferases (Nat)"/>
    <property type="match status" value="1"/>
</dbReference>
<dbReference type="Pfam" id="PF13673">
    <property type="entry name" value="Acetyltransf_10"/>
    <property type="match status" value="1"/>
</dbReference>
<dbReference type="InterPro" id="IPR016181">
    <property type="entry name" value="Acyl_CoA_acyltransferase"/>
</dbReference>
<accession>A0A3D9I606</accession>